<name>A0ABS0B3T5_9GAMM</name>
<proteinExistence type="predicted"/>
<feature type="chain" id="PRO_5045401185" evidence="1">
    <location>
        <begin position="26"/>
        <end position="318"/>
    </location>
</feature>
<evidence type="ECO:0000256" key="1">
    <source>
        <dbReference type="SAM" id="SignalP"/>
    </source>
</evidence>
<comment type="caution">
    <text evidence="2">The sequence shown here is derived from an EMBL/GenBank/DDBJ whole genome shotgun (WGS) entry which is preliminary data.</text>
</comment>
<protein>
    <submittedName>
        <fullName evidence="2">Transporter</fullName>
    </submittedName>
</protein>
<evidence type="ECO:0000313" key="2">
    <source>
        <dbReference type="EMBL" id="MBF6023135.1"/>
    </source>
</evidence>
<dbReference type="RefSeq" id="WP_194929736.1">
    <property type="nucleotide sequence ID" value="NZ_JADLZT010000002.1"/>
</dbReference>
<gene>
    <name evidence="2" type="ORF">IU514_03740</name>
</gene>
<dbReference type="EMBL" id="JADLZT010000002">
    <property type="protein sequence ID" value="MBF6023135.1"/>
    <property type="molecule type" value="Genomic_DNA"/>
</dbReference>
<keyword evidence="1" id="KW-0732">Signal</keyword>
<sequence length="318" mass="34445">MKHVLLHTGLLGLAASLAVAMPAHAVEGALGRTITGTNITSYAGVIPPAPGFTAGVGYVHYSGDIGGSREVPLNNVVSLGVDATFDMLSLTGVYVWDTGEGRWNFASMGALPLANVEVDANVSLGPRTGRVSDEDGWGLFDPFFAPVIASYHFDKTHHMSLALYVYTDWGSYDANRLANLSLNNWTFSPTVGYTQLMQKGTLEFSVLGAFDIYTKNDATDYENGTVFRLDAQLIKRFANGWGVGGIGGWIEQIEDDDGPTADRLNGFKGRAFALGPTVNYTKHWKGGQVEFAARWLQEFDVKNRIEGDPLMVTAMVTF</sequence>
<feature type="signal peptide" evidence="1">
    <location>
        <begin position="1"/>
        <end position="25"/>
    </location>
</feature>
<organism evidence="2 3">
    <name type="scientific">Lysobacter niastensis</name>
    <dbReference type="NCBI Taxonomy" id="380629"/>
    <lineage>
        <taxon>Bacteria</taxon>
        <taxon>Pseudomonadati</taxon>
        <taxon>Pseudomonadota</taxon>
        <taxon>Gammaproteobacteria</taxon>
        <taxon>Lysobacterales</taxon>
        <taxon>Lysobacteraceae</taxon>
        <taxon>Lysobacter</taxon>
    </lineage>
</organism>
<reference evidence="2 3" key="1">
    <citation type="submission" date="2020-11" db="EMBL/GenBank/DDBJ databases">
        <title>Draft Genome Sequence and Secondary Metabolite Biosynthetic Potential of the Lysobacter niastensis Type strain DSM 18481.</title>
        <authorList>
            <person name="Turrini P."/>
            <person name="Artuso I."/>
            <person name="Tescari M."/>
            <person name="Lugli G.A."/>
            <person name="Frangipani E."/>
            <person name="Ventura M."/>
            <person name="Visca P."/>
        </authorList>
    </citation>
    <scope>NUCLEOTIDE SEQUENCE [LARGE SCALE GENOMIC DNA]</scope>
    <source>
        <strain evidence="2 3">DSM 18481</strain>
    </source>
</reference>
<accession>A0ABS0B3T5</accession>
<dbReference type="Pfam" id="PF13557">
    <property type="entry name" value="Phenol_MetA_deg"/>
    <property type="match status" value="1"/>
</dbReference>
<evidence type="ECO:0000313" key="3">
    <source>
        <dbReference type="Proteomes" id="UP001429984"/>
    </source>
</evidence>
<keyword evidence="3" id="KW-1185">Reference proteome</keyword>
<dbReference type="Proteomes" id="UP001429984">
    <property type="component" value="Unassembled WGS sequence"/>
</dbReference>
<dbReference type="InterPro" id="IPR025737">
    <property type="entry name" value="FApF"/>
</dbReference>